<dbReference type="SUPFAM" id="SSF53756">
    <property type="entry name" value="UDP-Glycosyltransferase/glycogen phosphorylase"/>
    <property type="match status" value="1"/>
</dbReference>
<dbReference type="GO" id="GO:0008194">
    <property type="term" value="F:UDP-glycosyltransferase activity"/>
    <property type="evidence" value="ECO:0007669"/>
    <property type="project" value="InterPro"/>
</dbReference>
<dbReference type="PANTHER" id="PTHR48045">
    <property type="entry name" value="UDP-GLYCOSYLTRANSFERASE 72B1"/>
    <property type="match status" value="1"/>
</dbReference>
<dbReference type="Proteomes" id="UP000193067">
    <property type="component" value="Unassembled WGS sequence"/>
</dbReference>
<dbReference type="Gene3D" id="3.40.50.2000">
    <property type="entry name" value="Glycogen Phosphorylase B"/>
    <property type="match status" value="2"/>
</dbReference>
<dbReference type="EMBL" id="KZ084162">
    <property type="protein sequence ID" value="OSC96927.1"/>
    <property type="molecule type" value="Genomic_DNA"/>
</dbReference>
<dbReference type="InterPro" id="IPR002213">
    <property type="entry name" value="UDP_glucos_trans"/>
</dbReference>
<dbReference type="Pfam" id="PF00201">
    <property type="entry name" value="UDPGT"/>
    <property type="match status" value="1"/>
</dbReference>
<proteinExistence type="predicted"/>
<dbReference type="CDD" id="cd03784">
    <property type="entry name" value="GT1_Gtf-like"/>
    <property type="match status" value="1"/>
</dbReference>
<keyword evidence="1 2" id="KW-0808">Transferase</keyword>
<accession>A0A1Y2I702</accession>
<protein>
    <submittedName>
        <fullName evidence="2">Glycosyltransferase family 1 protein</fullName>
    </submittedName>
</protein>
<evidence type="ECO:0000313" key="3">
    <source>
        <dbReference type="Proteomes" id="UP000193067"/>
    </source>
</evidence>
<dbReference type="OrthoDB" id="5835829at2759"/>
<keyword evidence="3" id="KW-1185">Reference proteome</keyword>
<organism evidence="2 3">
    <name type="scientific">Trametes coccinea (strain BRFM310)</name>
    <name type="common">Pycnoporus coccineus</name>
    <dbReference type="NCBI Taxonomy" id="1353009"/>
    <lineage>
        <taxon>Eukaryota</taxon>
        <taxon>Fungi</taxon>
        <taxon>Dikarya</taxon>
        <taxon>Basidiomycota</taxon>
        <taxon>Agaricomycotina</taxon>
        <taxon>Agaricomycetes</taxon>
        <taxon>Polyporales</taxon>
        <taxon>Polyporaceae</taxon>
        <taxon>Trametes</taxon>
    </lineage>
</organism>
<dbReference type="AlphaFoldDB" id="A0A1Y2I702"/>
<gene>
    <name evidence="2" type="ORF">PYCCODRAFT_1420318</name>
</gene>
<sequence length="526" mass="58419">MAIESLKHILLLPAHMWGHSRAMSILAGRMVRMRPVVVTLCVADKLWEKTMAEIKSDFAPEEAHYLSRIHLLRIQQGNDHFDPTSVRDHFMERWSKLCAGVPVPYEAVDGSTGVIDLRASPLSGVVIDGMVVEVIEALHKQKMASPRPLTLRLYLWTPVCADFLVAMFRTDPMPFIEAVQKQQNISFDEAAVAVLGAPKQGRVIESPCLPPMYDYEYEPQGYVYPRELLPRVMAKVAGSALWTDGMLTLDAYDYHPEASLAFRAHLAEHGKKGYYAGPLISARHPIPSAADAKDAEESLQFMDRQLKVHGPRSVIYISFGSLFWPQDPAKLTAALDVLIEQKIPFVMSRPSPVAKLSDDVVQRLADNPNVYLGNWLPQQALLDHPAMGWCLSHGGHNTVLECIHSGTPMIIWPITVDQPANAVHLTYNVDMAYELMEVRNGVGAGPLRRTGKAPLGTLDAVRDELRDVLLRAFGTDGAAKRQRLLGLRDTLEKAWTEGGIARQEVGQFLDDVMALPTSTLFPDQDA</sequence>
<dbReference type="PANTHER" id="PTHR48045:SF31">
    <property type="entry name" value="UDP-GLYCOSYLTRANSFERASE 76B1-LIKE"/>
    <property type="match status" value="1"/>
</dbReference>
<name>A0A1Y2I702_TRAC3</name>
<evidence type="ECO:0000313" key="2">
    <source>
        <dbReference type="EMBL" id="OSC96927.1"/>
    </source>
</evidence>
<reference evidence="2 3" key="1">
    <citation type="journal article" date="2015" name="Biotechnol. Biofuels">
        <title>Enhanced degradation of softwood versus hardwood by the white-rot fungus Pycnoporus coccineus.</title>
        <authorList>
            <person name="Couturier M."/>
            <person name="Navarro D."/>
            <person name="Chevret D."/>
            <person name="Henrissat B."/>
            <person name="Piumi F."/>
            <person name="Ruiz-Duenas F.J."/>
            <person name="Martinez A.T."/>
            <person name="Grigoriev I.V."/>
            <person name="Riley R."/>
            <person name="Lipzen A."/>
            <person name="Berrin J.G."/>
            <person name="Master E.R."/>
            <person name="Rosso M.N."/>
        </authorList>
    </citation>
    <scope>NUCLEOTIDE SEQUENCE [LARGE SCALE GENOMIC DNA]</scope>
    <source>
        <strain evidence="2 3">BRFM310</strain>
    </source>
</reference>
<evidence type="ECO:0000256" key="1">
    <source>
        <dbReference type="ARBA" id="ARBA00022679"/>
    </source>
</evidence>